<evidence type="ECO:0000256" key="2">
    <source>
        <dbReference type="SAM" id="SignalP"/>
    </source>
</evidence>
<keyword evidence="2" id="KW-0732">Signal</keyword>
<reference evidence="3 4" key="1">
    <citation type="journal article" date="2024" name="BMC Genomics">
        <title>Genome assembly of redclaw crayfish (Cherax quadricarinatus) provides insights into its immune adaptation and hypoxia tolerance.</title>
        <authorList>
            <person name="Liu Z."/>
            <person name="Zheng J."/>
            <person name="Li H."/>
            <person name="Fang K."/>
            <person name="Wang S."/>
            <person name="He J."/>
            <person name="Zhou D."/>
            <person name="Weng S."/>
            <person name="Chi M."/>
            <person name="Gu Z."/>
            <person name="He J."/>
            <person name="Li F."/>
            <person name="Wang M."/>
        </authorList>
    </citation>
    <scope>NUCLEOTIDE SEQUENCE [LARGE SCALE GENOMIC DNA]</scope>
    <source>
        <strain evidence="3">ZL_2023a</strain>
    </source>
</reference>
<evidence type="ECO:0000313" key="4">
    <source>
        <dbReference type="Proteomes" id="UP001445076"/>
    </source>
</evidence>
<proteinExistence type="predicted"/>
<sequence>MEVASWRVLVVVTLFAASHVAAAAASPASSVKSLLGTTLGPEVMEQVLGWGSREGRERTRSSNTSTVGRSRGKRALMGFPPKSIVAFFFRLFIPFWSYPRVRMTGDFRVEVTYKLPTNFFRRKRSLVNERSTLYSLLGDFLSKLVLLFTTEKIRV</sequence>
<feature type="signal peptide" evidence="2">
    <location>
        <begin position="1"/>
        <end position="23"/>
    </location>
</feature>
<dbReference type="AlphaFoldDB" id="A0AAW0XFH3"/>
<feature type="transmembrane region" description="Helical" evidence="1">
    <location>
        <begin position="79"/>
        <end position="98"/>
    </location>
</feature>
<evidence type="ECO:0000256" key="1">
    <source>
        <dbReference type="SAM" id="Phobius"/>
    </source>
</evidence>
<name>A0AAW0XFH3_CHEQU</name>
<comment type="caution">
    <text evidence="3">The sequence shown here is derived from an EMBL/GenBank/DDBJ whole genome shotgun (WGS) entry which is preliminary data.</text>
</comment>
<evidence type="ECO:0000313" key="3">
    <source>
        <dbReference type="EMBL" id="KAK8738496.1"/>
    </source>
</evidence>
<gene>
    <name evidence="3" type="ORF">OTU49_003908</name>
</gene>
<keyword evidence="1" id="KW-0472">Membrane</keyword>
<organism evidence="3 4">
    <name type="scientific">Cherax quadricarinatus</name>
    <name type="common">Australian red claw crayfish</name>
    <dbReference type="NCBI Taxonomy" id="27406"/>
    <lineage>
        <taxon>Eukaryota</taxon>
        <taxon>Metazoa</taxon>
        <taxon>Ecdysozoa</taxon>
        <taxon>Arthropoda</taxon>
        <taxon>Crustacea</taxon>
        <taxon>Multicrustacea</taxon>
        <taxon>Malacostraca</taxon>
        <taxon>Eumalacostraca</taxon>
        <taxon>Eucarida</taxon>
        <taxon>Decapoda</taxon>
        <taxon>Pleocyemata</taxon>
        <taxon>Astacidea</taxon>
        <taxon>Parastacoidea</taxon>
        <taxon>Parastacidae</taxon>
        <taxon>Cherax</taxon>
    </lineage>
</organism>
<feature type="chain" id="PRO_5043956990" evidence="2">
    <location>
        <begin position="24"/>
        <end position="155"/>
    </location>
</feature>
<protein>
    <submittedName>
        <fullName evidence="3">Uncharacterized protein</fullName>
    </submittedName>
</protein>
<keyword evidence="1" id="KW-0812">Transmembrane</keyword>
<accession>A0AAW0XFH3</accession>
<dbReference type="Proteomes" id="UP001445076">
    <property type="component" value="Unassembled WGS sequence"/>
</dbReference>
<dbReference type="EMBL" id="JARKIK010000039">
    <property type="protein sequence ID" value="KAK8738496.1"/>
    <property type="molecule type" value="Genomic_DNA"/>
</dbReference>
<keyword evidence="4" id="KW-1185">Reference proteome</keyword>
<keyword evidence="1" id="KW-1133">Transmembrane helix</keyword>